<dbReference type="EMBL" id="FTMP01000012">
    <property type="protein sequence ID" value="SIQ98533.1"/>
    <property type="molecule type" value="Genomic_DNA"/>
</dbReference>
<dbReference type="RefSeq" id="WP_076429225.1">
    <property type="nucleotide sequence ID" value="NZ_FTMP01000012.1"/>
</dbReference>
<accession>A0A1N6X8A1</accession>
<protein>
    <submittedName>
        <fullName evidence="1">Uncharacterized protein</fullName>
    </submittedName>
</protein>
<proteinExistence type="predicted"/>
<organism evidence="1 2">
    <name type="scientific">Aquipseudomonas alcaligenes</name>
    <name type="common">Pseudomonas alcaligenes</name>
    <dbReference type="NCBI Taxonomy" id="43263"/>
    <lineage>
        <taxon>Bacteria</taxon>
        <taxon>Pseudomonadati</taxon>
        <taxon>Pseudomonadota</taxon>
        <taxon>Gammaproteobacteria</taxon>
        <taxon>Pseudomonadales</taxon>
        <taxon>Pseudomonadaceae</taxon>
        <taxon>Aquipseudomonas</taxon>
    </lineage>
</organism>
<reference evidence="1 2" key="1">
    <citation type="submission" date="2017-01" db="EMBL/GenBank/DDBJ databases">
        <authorList>
            <person name="Mah S.A."/>
            <person name="Swanson W.J."/>
            <person name="Moy G.W."/>
            <person name="Vacquier V.D."/>
        </authorList>
    </citation>
    <scope>NUCLEOTIDE SEQUENCE [LARGE SCALE GENOMIC DNA]</scope>
    <source>
        <strain evidence="1 2">RU36E</strain>
    </source>
</reference>
<sequence>MHATPQVVAALNHVRTLFPDVTQVFYGRDGRWQFLDDDLRAPVIGDALVDVSLLEDAVDSLSSLPAAFHVDSLEQSAAESNLLVALRKAEDFISGFEDDDLQEGVDELLVELRAAINDPEKPAQFLVSVSVRGGMVIDVTANVPGLAYVVSDFDADDMLTNEGLECARLQAARYPAAEVSFGSDPFDRLARVQALQASIAQGISSLRGLIDEPEVIPYSRGVYLEVTPASQDERINVCHHDMGWTTVNYTSEGLLVDVLSGSESTLEPVHSVQLHRDDLVTEDC</sequence>
<name>A0A1N6X8A1_AQUAC</name>
<evidence type="ECO:0000313" key="1">
    <source>
        <dbReference type="EMBL" id="SIQ98533.1"/>
    </source>
</evidence>
<dbReference type="AlphaFoldDB" id="A0A1N6X8A1"/>
<dbReference type="Proteomes" id="UP000185841">
    <property type="component" value="Unassembled WGS sequence"/>
</dbReference>
<evidence type="ECO:0000313" key="2">
    <source>
        <dbReference type="Proteomes" id="UP000185841"/>
    </source>
</evidence>
<gene>
    <name evidence="1" type="ORF">SAMN05878282_11217</name>
</gene>